<dbReference type="GO" id="GO:0017111">
    <property type="term" value="F:ribonucleoside triphosphate phosphatase activity"/>
    <property type="evidence" value="ECO:0007669"/>
    <property type="project" value="InterPro"/>
</dbReference>
<comment type="catalytic activity">
    <reaction evidence="10">
        <text>ITP + H2O = IMP + diphosphate + H(+)</text>
        <dbReference type="Rhea" id="RHEA:29399"/>
        <dbReference type="ChEBI" id="CHEBI:15377"/>
        <dbReference type="ChEBI" id="CHEBI:15378"/>
        <dbReference type="ChEBI" id="CHEBI:33019"/>
        <dbReference type="ChEBI" id="CHEBI:58053"/>
        <dbReference type="ChEBI" id="CHEBI:61402"/>
        <dbReference type="EC" id="3.6.1.66"/>
    </reaction>
</comment>
<dbReference type="SUPFAM" id="SSF52972">
    <property type="entry name" value="ITPase-like"/>
    <property type="match status" value="1"/>
</dbReference>
<evidence type="ECO:0000256" key="9">
    <source>
        <dbReference type="ARBA" id="ARBA00052017"/>
    </source>
</evidence>
<dbReference type="GO" id="GO:0005829">
    <property type="term" value="C:cytosol"/>
    <property type="evidence" value="ECO:0007669"/>
    <property type="project" value="TreeGrafter"/>
</dbReference>
<comment type="function">
    <text evidence="10">Pyrophosphatase that catalyzes the hydrolysis of nucleoside triphosphates to their monophosphate derivatives, with a high preference for the non-canonical purine nucleotides XTP (xanthosine triphosphate), dITP (deoxyinosine triphosphate) and ITP. Seems to function as a house-cleaning enzyme that removes non-canonical purine nucleotides from the nucleotide pool, thus preventing their incorporation into DNA/RNA and avoiding chromosomal lesions.</text>
</comment>
<evidence type="ECO:0000313" key="12">
    <source>
        <dbReference type="EMBL" id="ABO91415.1"/>
    </source>
</evidence>
<evidence type="ECO:0000256" key="3">
    <source>
        <dbReference type="ARBA" id="ARBA00022723"/>
    </source>
</evidence>
<keyword evidence="4 10" id="KW-0547">Nucleotide-binding</keyword>
<feature type="binding site" evidence="10">
    <location>
        <begin position="197"/>
        <end position="200"/>
    </location>
    <ligand>
        <name>substrate</name>
    </ligand>
</feature>
<dbReference type="GO" id="GO:0035870">
    <property type="term" value="F:dITP diphosphatase activity"/>
    <property type="evidence" value="ECO:0007669"/>
    <property type="project" value="UniProtKB-UniRule"/>
</dbReference>
<evidence type="ECO:0000256" key="5">
    <source>
        <dbReference type="ARBA" id="ARBA00022801"/>
    </source>
</evidence>
<dbReference type="STRING" id="29491.GCA_000820065_04350"/>
<dbReference type="Pfam" id="PF01725">
    <property type="entry name" value="Ham1p_like"/>
    <property type="match status" value="1"/>
</dbReference>
<keyword evidence="7 10" id="KW-0546">Nucleotide metabolism</keyword>
<sequence>MHVICTSTVIKVVASLGGIEGNWRFYSRRAPHRMRRLFLRRCSMNKLVLATGNQKKVKELATMLADMKIQVIPQSEFAVPDADETGTTFVENAIIKARHAARITGLPAVADDSGLEVDLLHGRPGVYSARFAGAGASDKENIDKLLAELKGAPDYLKSARFWCVLVYMRHADDPTPIICQASWEGMIIDEPRGQHGFGYDPVFFVPDHDCTSAQMPSELKNQLSHRGQALTKLKAALAATH</sequence>
<evidence type="ECO:0000256" key="6">
    <source>
        <dbReference type="ARBA" id="ARBA00022842"/>
    </source>
</evidence>
<feature type="binding site" evidence="10">
    <location>
        <position position="112"/>
    </location>
    <ligand>
        <name>Mg(2+)</name>
        <dbReference type="ChEBI" id="CHEBI:18420"/>
    </ligand>
</feature>
<evidence type="ECO:0000256" key="7">
    <source>
        <dbReference type="ARBA" id="ARBA00023080"/>
    </source>
</evidence>
<evidence type="ECO:0000256" key="4">
    <source>
        <dbReference type="ARBA" id="ARBA00022741"/>
    </source>
</evidence>
<dbReference type="GO" id="GO:0009117">
    <property type="term" value="P:nucleotide metabolic process"/>
    <property type="evidence" value="ECO:0007669"/>
    <property type="project" value="UniProtKB-KW"/>
</dbReference>
<protein>
    <recommendedName>
        <fullName evidence="10">dITP/XTP pyrophosphatase</fullName>
        <ecNumber evidence="10">3.6.1.66</ecNumber>
    </recommendedName>
    <alternativeName>
        <fullName evidence="10">Non-canonical purine NTP pyrophosphatase</fullName>
    </alternativeName>
    <alternativeName>
        <fullName evidence="10">Non-standard purine NTP pyrophosphatase</fullName>
    </alternativeName>
    <alternativeName>
        <fullName evidence="10">Nucleoside-triphosphate diphosphatase</fullName>
    </alternativeName>
    <alternativeName>
        <fullName evidence="10">Nucleoside-triphosphate pyrophosphatase</fullName>
        <shortName evidence="10">NTPase</shortName>
    </alternativeName>
</protein>
<dbReference type="PANTHER" id="PTHR11067:SF9">
    <property type="entry name" value="INOSINE TRIPHOSPHATE PYROPHOSPHATASE"/>
    <property type="match status" value="1"/>
</dbReference>
<comment type="catalytic activity">
    <reaction evidence="8 10">
        <text>dITP + H2O = dIMP + diphosphate + H(+)</text>
        <dbReference type="Rhea" id="RHEA:28342"/>
        <dbReference type="ChEBI" id="CHEBI:15377"/>
        <dbReference type="ChEBI" id="CHEBI:15378"/>
        <dbReference type="ChEBI" id="CHEBI:33019"/>
        <dbReference type="ChEBI" id="CHEBI:61194"/>
        <dbReference type="ChEBI" id="CHEBI:61382"/>
        <dbReference type="EC" id="3.6.1.66"/>
    </reaction>
</comment>
<evidence type="ECO:0000256" key="2">
    <source>
        <dbReference type="ARBA" id="ARBA00011738"/>
    </source>
</evidence>
<dbReference type="Gene3D" id="3.90.950.10">
    <property type="match status" value="1"/>
</dbReference>
<keyword evidence="6 10" id="KW-0460">Magnesium</keyword>
<dbReference type="KEGG" id="asa:ASA_3446"/>
<dbReference type="Proteomes" id="UP000000225">
    <property type="component" value="Chromosome"/>
</dbReference>
<dbReference type="eggNOG" id="COG0127">
    <property type="taxonomic scope" value="Bacteria"/>
</dbReference>
<dbReference type="FunFam" id="3.90.950.10:FF:000001">
    <property type="entry name" value="dITP/XTP pyrophosphatase"/>
    <property type="match status" value="1"/>
</dbReference>
<dbReference type="HOGENOM" id="CLU_082080_0_3_6"/>
<evidence type="ECO:0000256" key="1">
    <source>
        <dbReference type="ARBA" id="ARBA00008023"/>
    </source>
</evidence>
<dbReference type="InterPro" id="IPR002637">
    <property type="entry name" value="RdgB/HAM1"/>
</dbReference>
<dbReference type="EC" id="3.6.1.66" evidence="10"/>
<dbReference type="CDD" id="cd00515">
    <property type="entry name" value="HAM1"/>
    <property type="match status" value="1"/>
</dbReference>
<gene>
    <name evidence="12" type="primary">ham1</name>
    <name evidence="12" type="ordered locus">ASA_3446</name>
</gene>
<dbReference type="GO" id="GO:0000166">
    <property type="term" value="F:nucleotide binding"/>
    <property type="evidence" value="ECO:0007669"/>
    <property type="project" value="UniProtKB-KW"/>
</dbReference>
<dbReference type="GO" id="GO:0046872">
    <property type="term" value="F:metal ion binding"/>
    <property type="evidence" value="ECO:0007669"/>
    <property type="project" value="UniProtKB-KW"/>
</dbReference>
<dbReference type="NCBIfam" id="TIGR00042">
    <property type="entry name" value="RdgB/HAM1 family non-canonical purine NTP pyrophosphatase"/>
    <property type="match status" value="1"/>
</dbReference>
<feature type="binding site" evidence="10">
    <location>
        <position position="220"/>
    </location>
    <ligand>
        <name>substrate</name>
    </ligand>
</feature>
<proteinExistence type="inferred from homology"/>
<accession>A4SR93</accession>
<comment type="cofactor">
    <cofactor evidence="10">
        <name>Mg(2+)</name>
        <dbReference type="ChEBI" id="CHEBI:18420"/>
    </cofactor>
    <text evidence="10">Binds 1 Mg(2+) ion per subunit.</text>
</comment>
<comment type="catalytic activity">
    <reaction evidence="9 10">
        <text>XTP + H2O = XMP + diphosphate + H(+)</text>
        <dbReference type="Rhea" id="RHEA:28610"/>
        <dbReference type="ChEBI" id="CHEBI:15377"/>
        <dbReference type="ChEBI" id="CHEBI:15378"/>
        <dbReference type="ChEBI" id="CHEBI:33019"/>
        <dbReference type="ChEBI" id="CHEBI:57464"/>
        <dbReference type="ChEBI" id="CHEBI:61314"/>
        <dbReference type="EC" id="3.6.1.66"/>
    </reaction>
</comment>
<keyword evidence="3 10" id="KW-0479">Metal-binding</keyword>
<keyword evidence="5 10" id="KW-0378">Hydrolase</keyword>
<dbReference type="EMBL" id="CP000644">
    <property type="protein sequence ID" value="ABO91415.1"/>
    <property type="molecule type" value="Genomic_DNA"/>
</dbReference>
<dbReference type="GO" id="GO:0036220">
    <property type="term" value="F:ITP diphosphatase activity"/>
    <property type="evidence" value="ECO:0007669"/>
    <property type="project" value="UniProtKB-UniRule"/>
</dbReference>
<evidence type="ECO:0000313" key="13">
    <source>
        <dbReference type="Proteomes" id="UP000000225"/>
    </source>
</evidence>
<dbReference type="GO" id="GO:0036222">
    <property type="term" value="F:XTP diphosphatase activity"/>
    <property type="evidence" value="ECO:0007669"/>
    <property type="project" value="UniProtKB-UniRule"/>
</dbReference>
<organism evidence="12 13">
    <name type="scientific">Aeromonas salmonicida (strain A449)</name>
    <dbReference type="NCBI Taxonomy" id="382245"/>
    <lineage>
        <taxon>Bacteria</taxon>
        <taxon>Pseudomonadati</taxon>
        <taxon>Pseudomonadota</taxon>
        <taxon>Gammaproteobacteria</taxon>
        <taxon>Aeromonadales</taxon>
        <taxon>Aeromonadaceae</taxon>
        <taxon>Aeromonas</taxon>
    </lineage>
</organism>
<dbReference type="GO" id="GO:0009146">
    <property type="term" value="P:purine nucleoside triphosphate catabolic process"/>
    <property type="evidence" value="ECO:0007669"/>
    <property type="project" value="UniProtKB-UniRule"/>
</dbReference>
<feature type="binding site" evidence="10">
    <location>
        <begin position="225"/>
        <end position="226"/>
    </location>
    <ligand>
        <name>substrate</name>
    </ligand>
</feature>
<feature type="binding site" evidence="10">
    <location>
        <begin position="51"/>
        <end position="56"/>
    </location>
    <ligand>
        <name>substrate</name>
    </ligand>
</feature>
<evidence type="ECO:0000256" key="8">
    <source>
        <dbReference type="ARBA" id="ARBA00051875"/>
    </source>
</evidence>
<evidence type="ECO:0000256" key="11">
    <source>
        <dbReference type="RuleBase" id="RU003781"/>
    </source>
</evidence>
<feature type="binding site" evidence="10">
    <location>
        <position position="83"/>
    </location>
    <ligand>
        <name>Mg(2+)</name>
        <dbReference type="ChEBI" id="CHEBI:18420"/>
    </ligand>
</feature>
<dbReference type="PANTHER" id="PTHR11067">
    <property type="entry name" value="INOSINE TRIPHOSPHATE PYROPHOSPHATASE/HAM1 PROTEIN"/>
    <property type="match status" value="1"/>
</dbReference>
<reference evidence="13" key="1">
    <citation type="journal article" date="2008" name="BMC Genomics">
        <title>The genome of Aeromonas salmonicida subsp. salmonicida A449: insights into the evolution of a fish pathogen.</title>
        <authorList>
            <person name="Reith M.E."/>
            <person name="Singh R.K."/>
            <person name="Curtis B."/>
            <person name="Boyd J.M."/>
            <person name="Bouevitch A."/>
            <person name="Kimball J."/>
            <person name="Munholland J."/>
            <person name="Murphy C."/>
            <person name="Sarty D."/>
            <person name="Williams J."/>
            <person name="Nash J.H."/>
            <person name="Johnson S.C."/>
            <person name="Brown L.L."/>
        </authorList>
    </citation>
    <scope>NUCLEOTIDE SEQUENCE [LARGE SCALE GENOMIC DNA]</scope>
    <source>
        <strain evidence="13">A449</strain>
    </source>
</reference>
<dbReference type="AlphaFoldDB" id="A4SR93"/>
<comment type="subunit">
    <text evidence="2 10">Homodimer.</text>
</comment>
<comment type="similarity">
    <text evidence="1 10 11">Belongs to the HAM1 NTPase family.</text>
</comment>
<dbReference type="InterPro" id="IPR020922">
    <property type="entry name" value="dITP/XTP_pyrophosphatase"/>
</dbReference>
<evidence type="ECO:0000256" key="10">
    <source>
        <dbReference type="HAMAP-Rule" id="MF_01405"/>
    </source>
</evidence>
<feature type="binding site" evidence="10">
    <location>
        <position position="113"/>
    </location>
    <ligand>
        <name>substrate</name>
    </ligand>
</feature>
<name>A4SR93_AERS4</name>
<dbReference type="HAMAP" id="MF_01405">
    <property type="entry name" value="Non_canon_purine_NTPase"/>
    <property type="match status" value="1"/>
</dbReference>
<dbReference type="InterPro" id="IPR029001">
    <property type="entry name" value="ITPase-like_fam"/>
</dbReference>
<feature type="active site" description="Proton acceptor" evidence="10">
    <location>
        <position position="112"/>
    </location>
</feature>